<dbReference type="InterPro" id="IPR001647">
    <property type="entry name" value="HTH_TetR"/>
</dbReference>
<protein>
    <submittedName>
        <fullName evidence="4">TetR/AcrR family transcriptional regulator</fullName>
    </submittedName>
</protein>
<evidence type="ECO:0000256" key="2">
    <source>
        <dbReference type="PROSITE-ProRule" id="PRU00335"/>
    </source>
</evidence>
<dbReference type="AlphaFoldDB" id="A0A7C4AQ99"/>
<gene>
    <name evidence="4" type="ORF">ENV54_01730</name>
</gene>
<evidence type="ECO:0000313" key="4">
    <source>
        <dbReference type="EMBL" id="HGH60000.1"/>
    </source>
</evidence>
<dbReference type="EMBL" id="DTGT01000058">
    <property type="protein sequence ID" value="HGH60000.1"/>
    <property type="molecule type" value="Genomic_DNA"/>
</dbReference>
<dbReference type="SUPFAM" id="SSF46689">
    <property type="entry name" value="Homeodomain-like"/>
    <property type="match status" value="1"/>
</dbReference>
<feature type="DNA-binding region" description="H-T-H motif" evidence="2">
    <location>
        <begin position="40"/>
        <end position="59"/>
    </location>
</feature>
<dbReference type="PANTHER" id="PTHR43479:SF11">
    <property type="entry name" value="ACREF_ENVCD OPERON REPRESSOR-RELATED"/>
    <property type="match status" value="1"/>
</dbReference>
<name>A0A7C4AQ99_9BACT</name>
<dbReference type="InterPro" id="IPR013570">
    <property type="entry name" value="Tscrpt_reg_YsiA_C"/>
</dbReference>
<dbReference type="InterPro" id="IPR009057">
    <property type="entry name" value="Homeodomain-like_sf"/>
</dbReference>
<sequence>MAQHSYSVDNYHQDNSAPKKRLLVKAAIRIFAQRGYHNTRVSDIVREVGAAQGVFYYYFKSKDEALITIFEYAWRNLLKKMDDIDAATDNPWQKIKSLINYIFQSFQTNPDLMKVLIMDVPRLDRFYDQDTQMLYNEFFVKLSDVITEGQQSGMFDRSLLPLAAAYILHGAVDSLIRHHVFNPQFDAESIPADVAAQQALRILANGLIEFVP</sequence>
<dbReference type="InterPro" id="IPR050624">
    <property type="entry name" value="HTH-type_Tx_Regulator"/>
</dbReference>
<dbReference type="Pfam" id="PF00440">
    <property type="entry name" value="TetR_N"/>
    <property type="match status" value="1"/>
</dbReference>
<dbReference type="Gene3D" id="1.10.357.10">
    <property type="entry name" value="Tetracycline Repressor, domain 2"/>
    <property type="match status" value="1"/>
</dbReference>
<keyword evidence="1 2" id="KW-0238">DNA-binding</keyword>
<dbReference type="SUPFAM" id="SSF48498">
    <property type="entry name" value="Tetracyclin repressor-like, C-terminal domain"/>
    <property type="match status" value="1"/>
</dbReference>
<proteinExistence type="predicted"/>
<dbReference type="PROSITE" id="PS50977">
    <property type="entry name" value="HTH_TETR_2"/>
    <property type="match status" value="1"/>
</dbReference>
<evidence type="ECO:0000256" key="1">
    <source>
        <dbReference type="ARBA" id="ARBA00023125"/>
    </source>
</evidence>
<dbReference type="InterPro" id="IPR036271">
    <property type="entry name" value="Tet_transcr_reg_TetR-rel_C_sf"/>
</dbReference>
<feature type="domain" description="HTH tetR-type" evidence="3">
    <location>
        <begin position="17"/>
        <end position="77"/>
    </location>
</feature>
<dbReference type="GO" id="GO:0003677">
    <property type="term" value="F:DNA binding"/>
    <property type="evidence" value="ECO:0007669"/>
    <property type="project" value="UniProtKB-UniRule"/>
</dbReference>
<accession>A0A7C4AQ99</accession>
<dbReference type="Gene3D" id="1.10.10.60">
    <property type="entry name" value="Homeodomain-like"/>
    <property type="match status" value="1"/>
</dbReference>
<dbReference type="Pfam" id="PF08359">
    <property type="entry name" value="TetR_C_4"/>
    <property type="match status" value="1"/>
</dbReference>
<reference evidence="4" key="1">
    <citation type="journal article" date="2020" name="mSystems">
        <title>Genome- and Community-Level Interaction Insights into Carbon Utilization and Element Cycling Functions of Hydrothermarchaeota in Hydrothermal Sediment.</title>
        <authorList>
            <person name="Zhou Z."/>
            <person name="Liu Y."/>
            <person name="Xu W."/>
            <person name="Pan J."/>
            <person name="Luo Z.H."/>
            <person name="Li M."/>
        </authorList>
    </citation>
    <scope>NUCLEOTIDE SEQUENCE [LARGE SCALE GENOMIC DNA]</scope>
    <source>
        <strain evidence="4">SpSt-769</strain>
    </source>
</reference>
<dbReference type="PRINTS" id="PR00455">
    <property type="entry name" value="HTHTETR"/>
</dbReference>
<organism evidence="4">
    <name type="scientific">Desulfomonile tiedjei</name>
    <dbReference type="NCBI Taxonomy" id="2358"/>
    <lineage>
        <taxon>Bacteria</taxon>
        <taxon>Pseudomonadati</taxon>
        <taxon>Thermodesulfobacteriota</taxon>
        <taxon>Desulfomonilia</taxon>
        <taxon>Desulfomonilales</taxon>
        <taxon>Desulfomonilaceae</taxon>
        <taxon>Desulfomonile</taxon>
    </lineage>
</organism>
<evidence type="ECO:0000259" key="3">
    <source>
        <dbReference type="PROSITE" id="PS50977"/>
    </source>
</evidence>
<comment type="caution">
    <text evidence="4">The sequence shown here is derived from an EMBL/GenBank/DDBJ whole genome shotgun (WGS) entry which is preliminary data.</text>
</comment>
<dbReference type="PANTHER" id="PTHR43479">
    <property type="entry name" value="ACREF/ENVCD OPERON REPRESSOR-RELATED"/>
    <property type="match status" value="1"/>
</dbReference>